<dbReference type="EMBL" id="JBJDOT010000017">
    <property type="protein sequence ID" value="MFK3864834.1"/>
    <property type="molecule type" value="Genomic_DNA"/>
</dbReference>
<name>A0ABW8KZ28_9GAMM</name>
<accession>A0ABW8KZ28</accession>
<dbReference type="InterPro" id="IPR004027">
    <property type="entry name" value="SEC_C_motif"/>
</dbReference>
<proteinExistence type="predicted"/>
<comment type="caution">
    <text evidence="2">The sequence shown here is derived from an EMBL/GenBank/DDBJ whole genome shotgun (WGS) entry which is preliminary data.</text>
</comment>
<dbReference type="Gene3D" id="3.10.450.50">
    <property type="match status" value="1"/>
</dbReference>
<dbReference type="InterPro" id="IPR026368">
    <property type="entry name" value="SWIM_PBPRA1643"/>
</dbReference>
<gene>
    <name evidence="2" type="ORF">ACI2JU_13305</name>
</gene>
<evidence type="ECO:0000256" key="1">
    <source>
        <dbReference type="SAM" id="MobiDB-lite"/>
    </source>
</evidence>
<dbReference type="RefSeq" id="WP_145237663.1">
    <property type="nucleotide sequence ID" value="NZ_CABVLM010000003.1"/>
</dbReference>
<protein>
    <submittedName>
        <fullName evidence="2">PBPRA1643 family SWIM/SEC-C metal-binding motif protein</fullName>
    </submittedName>
</protein>
<evidence type="ECO:0000313" key="2">
    <source>
        <dbReference type="EMBL" id="MFK3864834.1"/>
    </source>
</evidence>
<dbReference type="NCBIfam" id="TIGR04102">
    <property type="entry name" value="SWIM_PBPRA1643"/>
    <property type="match status" value="1"/>
</dbReference>
<organism evidence="2 3">
    <name type="scientific">Pseudoalteromonas rhizosphaerae</name>
    <dbReference type="NCBI Taxonomy" id="2518973"/>
    <lineage>
        <taxon>Bacteria</taxon>
        <taxon>Pseudomonadati</taxon>
        <taxon>Pseudomonadota</taxon>
        <taxon>Gammaproteobacteria</taxon>
        <taxon>Alteromonadales</taxon>
        <taxon>Pseudoalteromonadaceae</taxon>
        <taxon>Pseudoalteromonas</taxon>
    </lineage>
</organism>
<dbReference type="Pfam" id="PF02810">
    <property type="entry name" value="SEC-C"/>
    <property type="match status" value="1"/>
</dbReference>
<dbReference type="Proteomes" id="UP001620262">
    <property type="component" value="Unassembled WGS sequence"/>
</dbReference>
<feature type="region of interest" description="Disordered" evidence="1">
    <location>
        <begin position="1"/>
        <end position="33"/>
    </location>
</feature>
<dbReference type="SUPFAM" id="SSF103642">
    <property type="entry name" value="Sec-C motif"/>
    <property type="match status" value="1"/>
</dbReference>
<sequence>MSKFFYRGKPDIMGKNNQGTYQPKPKVKPGSEENPLVLQVQSAARELEINAILIANDLFADIRVDSTLAEDITPLDIVLNKPVTQVFEKTPQRNDPCSCGSNKKYKKCCG</sequence>
<reference evidence="2 3" key="1">
    <citation type="submission" date="2024-11" db="EMBL/GenBank/DDBJ databases">
        <title>The Natural Products Discovery Center: Release of the First 8490 Sequenced Strains for Exploring Actinobacteria Biosynthetic Diversity.</title>
        <authorList>
            <person name="Kalkreuter E."/>
            <person name="Kautsar S.A."/>
            <person name="Yang D."/>
            <person name="Bader C.D."/>
            <person name="Teijaro C.N."/>
            <person name="Fluegel L."/>
            <person name="Davis C.M."/>
            <person name="Simpson J.R."/>
            <person name="Lauterbach L."/>
            <person name="Steele A.D."/>
            <person name="Gui C."/>
            <person name="Meng S."/>
            <person name="Li G."/>
            <person name="Viehrig K."/>
            <person name="Ye F."/>
            <person name="Su P."/>
            <person name="Kiefer A.F."/>
            <person name="Nichols A."/>
            <person name="Cepeda A.J."/>
            <person name="Yan W."/>
            <person name="Fan B."/>
            <person name="Jiang Y."/>
            <person name="Adhikari A."/>
            <person name="Zheng C.-J."/>
            <person name="Schuster L."/>
            <person name="Cowan T.M."/>
            <person name="Smanski M.J."/>
            <person name="Chevrette M.G."/>
            <person name="De Carvalho L.P.S."/>
            <person name="Shen B."/>
        </authorList>
    </citation>
    <scope>NUCLEOTIDE SEQUENCE [LARGE SCALE GENOMIC DNA]</scope>
    <source>
        <strain evidence="2 3">NPDC078403</strain>
    </source>
</reference>
<evidence type="ECO:0000313" key="3">
    <source>
        <dbReference type="Proteomes" id="UP001620262"/>
    </source>
</evidence>
<keyword evidence="3" id="KW-1185">Reference proteome</keyword>